<accession>A0A7H0HAS3</accession>
<keyword evidence="6 7" id="KW-0472">Membrane</keyword>
<keyword evidence="3 7" id="KW-0812">Transmembrane</keyword>
<evidence type="ECO:0000256" key="4">
    <source>
        <dbReference type="ARBA" id="ARBA00022801"/>
    </source>
</evidence>
<gene>
    <name evidence="9" type="ORF">H9L22_15180</name>
</gene>
<comment type="similarity">
    <text evidence="2">Belongs to the peptidase S54 family.</text>
</comment>
<evidence type="ECO:0000256" key="1">
    <source>
        <dbReference type="ARBA" id="ARBA00004141"/>
    </source>
</evidence>
<feature type="transmembrane region" description="Helical" evidence="7">
    <location>
        <begin position="243"/>
        <end position="264"/>
    </location>
</feature>
<evidence type="ECO:0000313" key="10">
    <source>
        <dbReference type="Proteomes" id="UP000516117"/>
    </source>
</evidence>
<keyword evidence="9" id="KW-0645">Protease</keyword>
<dbReference type="KEGG" id="tdf:H9L22_15180"/>
<comment type="subcellular location">
    <subcellularLocation>
        <location evidence="1">Membrane</location>
        <topology evidence="1">Multi-pass membrane protein</topology>
    </subcellularLocation>
</comment>
<evidence type="ECO:0000313" key="9">
    <source>
        <dbReference type="EMBL" id="QNP57639.1"/>
    </source>
</evidence>
<protein>
    <submittedName>
        <fullName evidence="9">Rhomboid family intramembrane serine protease</fullName>
    </submittedName>
</protein>
<feature type="domain" description="Peptidase S54 rhomboid" evidence="8">
    <location>
        <begin position="104"/>
        <end position="233"/>
    </location>
</feature>
<evidence type="ECO:0000256" key="7">
    <source>
        <dbReference type="SAM" id="Phobius"/>
    </source>
</evidence>
<organism evidence="9 10">
    <name type="scientific">Tessaracoccus defluvii</name>
    <dbReference type="NCBI Taxonomy" id="1285901"/>
    <lineage>
        <taxon>Bacteria</taxon>
        <taxon>Bacillati</taxon>
        <taxon>Actinomycetota</taxon>
        <taxon>Actinomycetes</taxon>
        <taxon>Propionibacteriales</taxon>
        <taxon>Propionibacteriaceae</taxon>
        <taxon>Tessaracoccus</taxon>
    </lineage>
</organism>
<dbReference type="Pfam" id="PF01694">
    <property type="entry name" value="Rhomboid"/>
    <property type="match status" value="1"/>
</dbReference>
<evidence type="ECO:0000256" key="6">
    <source>
        <dbReference type="ARBA" id="ARBA00023136"/>
    </source>
</evidence>
<dbReference type="InterPro" id="IPR022764">
    <property type="entry name" value="Peptidase_S54_rhomboid_dom"/>
</dbReference>
<proteinExistence type="inferred from homology"/>
<feature type="transmembrane region" description="Helical" evidence="7">
    <location>
        <begin position="169"/>
        <end position="188"/>
    </location>
</feature>
<dbReference type="GO" id="GO:0016020">
    <property type="term" value="C:membrane"/>
    <property type="evidence" value="ECO:0007669"/>
    <property type="project" value="UniProtKB-SubCell"/>
</dbReference>
<keyword evidence="5 7" id="KW-1133">Transmembrane helix</keyword>
<dbReference type="GO" id="GO:0004252">
    <property type="term" value="F:serine-type endopeptidase activity"/>
    <property type="evidence" value="ECO:0007669"/>
    <property type="project" value="InterPro"/>
</dbReference>
<evidence type="ECO:0000256" key="3">
    <source>
        <dbReference type="ARBA" id="ARBA00022692"/>
    </source>
</evidence>
<evidence type="ECO:0000259" key="8">
    <source>
        <dbReference type="Pfam" id="PF01694"/>
    </source>
</evidence>
<reference evidence="9 10" key="1">
    <citation type="submission" date="2020-08" db="EMBL/GenBank/DDBJ databases">
        <title>Genome sequence of Tessaracoccus defluvii JCM 17540T.</title>
        <authorList>
            <person name="Hyun D.-W."/>
            <person name="Bae J.-W."/>
        </authorList>
    </citation>
    <scope>NUCLEOTIDE SEQUENCE [LARGE SCALE GENOMIC DNA]</scope>
    <source>
        <strain evidence="9 10">JCM 17540</strain>
    </source>
</reference>
<keyword evidence="4" id="KW-0378">Hydrolase</keyword>
<dbReference type="InterPro" id="IPR035952">
    <property type="entry name" value="Rhomboid-like_sf"/>
</dbReference>
<feature type="transmembrane region" description="Helical" evidence="7">
    <location>
        <begin position="144"/>
        <end position="163"/>
    </location>
</feature>
<dbReference type="Proteomes" id="UP000516117">
    <property type="component" value="Chromosome"/>
</dbReference>
<sequence>MVPGSVGFQCPECVARGARETRQFQLPYGGERTNDPKRTTFVLIAINVLVWVALLATGGSTSPLLSYLALIPEGYCVLPGGEYIHPDPAYCASAGVPWAGITSMPWQAITSGFTHVQAFHIASNMFVLYMLGPIIEQILGRARFLAIYFVALLGGSALAVLFSDFGDSHIGASGAIYGLLGATALIAFKHKGDFRRMMTWIGVGLVLSFVNISISWQGHLGGLLFGLAATAAIIYLPRAKRNLQWPLLGSLGVLAVVLMVVGVLL</sequence>
<dbReference type="SUPFAM" id="SSF144091">
    <property type="entry name" value="Rhomboid-like"/>
    <property type="match status" value="1"/>
</dbReference>
<dbReference type="EMBL" id="CP060789">
    <property type="protein sequence ID" value="QNP57639.1"/>
    <property type="molecule type" value="Genomic_DNA"/>
</dbReference>
<feature type="transmembrane region" description="Helical" evidence="7">
    <location>
        <begin position="112"/>
        <end position="132"/>
    </location>
</feature>
<name>A0A7H0HAS3_9ACTN</name>
<dbReference type="GO" id="GO:0006508">
    <property type="term" value="P:proteolysis"/>
    <property type="evidence" value="ECO:0007669"/>
    <property type="project" value="UniProtKB-KW"/>
</dbReference>
<evidence type="ECO:0000256" key="5">
    <source>
        <dbReference type="ARBA" id="ARBA00022989"/>
    </source>
</evidence>
<dbReference type="AlphaFoldDB" id="A0A7H0HAS3"/>
<feature type="transmembrane region" description="Helical" evidence="7">
    <location>
        <begin position="41"/>
        <end position="60"/>
    </location>
</feature>
<dbReference type="InterPro" id="IPR050925">
    <property type="entry name" value="Rhomboid_protease_S54"/>
</dbReference>
<evidence type="ECO:0000256" key="2">
    <source>
        <dbReference type="ARBA" id="ARBA00009045"/>
    </source>
</evidence>
<feature type="transmembrane region" description="Helical" evidence="7">
    <location>
        <begin position="197"/>
        <end position="214"/>
    </location>
</feature>
<dbReference type="PANTHER" id="PTHR43731:SF14">
    <property type="entry name" value="PRESENILIN-ASSOCIATED RHOMBOID-LIKE PROTEIN, MITOCHONDRIAL"/>
    <property type="match status" value="1"/>
</dbReference>
<dbReference type="Gene3D" id="1.20.1540.10">
    <property type="entry name" value="Rhomboid-like"/>
    <property type="match status" value="1"/>
</dbReference>
<dbReference type="PANTHER" id="PTHR43731">
    <property type="entry name" value="RHOMBOID PROTEASE"/>
    <property type="match status" value="1"/>
</dbReference>
<keyword evidence="10" id="KW-1185">Reference proteome</keyword>